<feature type="compositionally biased region" description="Basic and acidic residues" evidence="1">
    <location>
        <begin position="80"/>
        <end position="96"/>
    </location>
</feature>
<feature type="region of interest" description="Disordered" evidence="1">
    <location>
        <begin position="80"/>
        <end position="138"/>
    </location>
</feature>
<gene>
    <name evidence="3" type="ORF">HS088_TW15G00479</name>
</gene>
<dbReference type="GO" id="GO:0005634">
    <property type="term" value="C:nucleus"/>
    <property type="evidence" value="ECO:0007669"/>
    <property type="project" value="TreeGrafter"/>
</dbReference>
<dbReference type="EMBL" id="JAAARO010000015">
    <property type="protein sequence ID" value="KAF5734980.1"/>
    <property type="molecule type" value="Genomic_DNA"/>
</dbReference>
<keyword evidence="4" id="KW-1185">Reference proteome</keyword>
<evidence type="ECO:0000313" key="3">
    <source>
        <dbReference type="EMBL" id="KAF5734980.1"/>
    </source>
</evidence>
<dbReference type="PANTHER" id="PTHR28535:SF1">
    <property type="entry name" value="PROTEIN ZGRF1"/>
    <property type="match status" value="1"/>
</dbReference>
<dbReference type="Pfam" id="PF10382">
    <property type="entry name" value="ZGRF1-like_N"/>
    <property type="match status" value="3"/>
</dbReference>
<dbReference type="InterPro" id="IPR018838">
    <property type="entry name" value="ZGRF1-like_N"/>
</dbReference>
<dbReference type="GO" id="GO:0035861">
    <property type="term" value="C:site of double-strand break"/>
    <property type="evidence" value="ECO:0007669"/>
    <property type="project" value="TreeGrafter"/>
</dbReference>
<sequence>MEDLKRRWSVTYTKHLKQKRKVYQDGFLDLHVSANKVKLYDECDNLLECRILKKDEVIGSGETLTFNAYIVDVGDPEGDLKPSHDSSFHVREKNTSEKPGLMHGQKFRSSSIDPGARTINSKNNIARRPGPNNTSPSQKLIRDFRKSELQKYGAPQSSPGTPKLNIREWQVLYTTQVTQKAKKYHDGFLQLESFGSLGRQIMLYDATRKLLDSRFLKKDEIIRSGESILYDTHIVDIGEPEEECKPLEDLVIRGSNGNILGKREATFGQQNCVLSNDSLGGEFKKTKCKNGVQQSSSDTTSTITEWQVTYTTQMTQKAKKYHDGFLQLKTCGSLGRQVMLYDASRKLLNSRFLKKDEIIKSGESISFEAHLVDIGDPEKSSHPTMDLNVQGTKCDIVSRPGTMYRKQDGLEADKHAAEGKPQNRASSREDAGSNSNVYTLDEIKLSKNIATNKPLRDACQILSVLQRPKGV</sequence>
<feature type="domain" description="5'-3' DNA helicase ZGRF1-like N-terminal" evidence="2">
    <location>
        <begin position="7"/>
        <end position="77"/>
    </location>
</feature>
<feature type="compositionally biased region" description="Polar residues" evidence="1">
    <location>
        <begin position="107"/>
        <end position="124"/>
    </location>
</feature>
<dbReference type="AlphaFoldDB" id="A0A7J7CLP0"/>
<dbReference type="GO" id="GO:0006302">
    <property type="term" value="P:double-strand break repair"/>
    <property type="evidence" value="ECO:0007669"/>
    <property type="project" value="TreeGrafter"/>
</dbReference>
<dbReference type="InParanoid" id="A0A7J7CLP0"/>
<evidence type="ECO:0000259" key="2">
    <source>
        <dbReference type="Pfam" id="PF10382"/>
    </source>
</evidence>
<dbReference type="OrthoDB" id="6513042at2759"/>
<accession>A0A7J7CLP0</accession>
<feature type="domain" description="5'-3' DNA helicase ZGRF1-like N-terminal" evidence="2">
    <location>
        <begin position="166"/>
        <end position="243"/>
    </location>
</feature>
<protein>
    <recommendedName>
        <fullName evidence="2">5'-3' DNA helicase ZGRF1-like N-terminal domain-containing protein</fullName>
    </recommendedName>
</protein>
<name>A0A7J7CLP0_TRIWF</name>
<organism evidence="3 4">
    <name type="scientific">Tripterygium wilfordii</name>
    <name type="common">Thunder God vine</name>
    <dbReference type="NCBI Taxonomy" id="458696"/>
    <lineage>
        <taxon>Eukaryota</taxon>
        <taxon>Viridiplantae</taxon>
        <taxon>Streptophyta</taxon>
        <taxon>Embryophyta</taxon>
        <taxon>Tracheophyta</taxon>
        <taxon>Spermatophyta</taxon>
        <taxon>Magnoliopsida</taxon>
        <taxon>eudicotyledons</taxon>
        <taxon>Gunneridae</taxon>
        <taxon>Pentapetalae</taxon>
        <taxon>rosids</taxon>
        <taxon>fabids</taxon>
        <taxon>Celastrales</taxon>
        <taxon>Celastraceae</taxon>
        <taxon>Tripterygium</taxon>
    </lineage>
</organism>
<dbReference type="PANTHER" id="PTHR28535">
    <property type="entry name" value="ZINC FINGER GRF-TYPE CONTAINING 1"/>
    <property type="match status" value="1"/>
</dbReference>
<evidence type="ECO:0000256" key="1">
    <source>
        <dbReference type="SAM" id="MobiDB-lite"/>
    </source>
</evidence>
<evidence type="ECO:0000313" key="4">
    <source>
        <dbReference type="Proteomes" id="UP000593562"/>
    </source>
</evidence>
<dbReference type="Proteomes" id="UP000593562">
    <property type="component" value="Unassembled WGS sequence"/>
</dbReference>
<feature type="domain" description="5'-3' DNA helicase ZGRF1-like N-terminal" evidence="2">
    <location>
        <begin position="303"/>
        <end position="381"/>
    </location>
</feature>
<proteinExistence type="predicted"/>
<dbReference type="InterPro" id="IPR052800">
    <property type="entry name" value="DNA_Repair_Helicase_ZGRF1"/>
</dbReference>
<feature type="region of interest" description="Disordered" evidence="1">
    <location>
        <begin position="412"/>
        <end position="437"/>
    </location>
</feature>
<reference evidence="3 4" key="1">
    <citation type="journal article" date="2020" name="Nat. Commun.">
        <title>Genome of Tripterygium wilfordii and identification of cytochrome P450 involved in triptolide biosynthesis.</title>
        <authorList>
            <person name="Tu L."/>
            <person name="Su P."/>
            <person name="Zhang Z."/>
            <person name="Gao L."/>
            <person name="Wang J."/>
            <person name="Hu T."/>
            <person name="Zhou J."/>
            <person name="Zhang Y."/>
            <person name="Zhao Y."/>
            <person name="Liu Y."/>
            <person name="Song Y."/>
            <person name="Tong Y."/>
            <person name="Lu Y."/>
            <person name="Yang J."/>
            <person name="Xu C."/>
            <person name="Jia M."/>
            <person name="Peters R.J."/>
            <person name="Huang L."/>
            <person name="Gao W."/>
        </authorList>
    </citation>
    <scope>NUCLEOTIDE SEQUENCE [LARGE SCALE GENOMIC DNA]</scope>
    <source>
        <strain evidence="4">cv. XIE 37</strain>
        <tissue evidence="3">Leaf</tissue>
    </source>
</reference>
<comment type="caution">
    <text evidence="3">The sequence shown here is derived from an EMBL/GenBank/DDBJ whole genome shotgun (WGS) entry which is preliminary data.</text>
</comment>